<protein>
    <recommendedName>
        <fullName evidence="1">GST N-terminal domain-containing protein</fullName>
    </recommendedName>
</protein>
<sequence length="306" mass="33109">MATLSGLEAVDFVPTLITPKSAVTKATGSITLYEPPSCLADQKSLSPWSLLVRAALKVKSIPYHTSLVRISTLPSFGPSIGAPPTGSNADGSPKYTFPIIKDDHHAHGEKGTGTVVADSLAILHYLDKTYPSSHGLFPPPTRATPDASSLVTLIAHTLGHGSPLYNTLLAPEWKRHMPLAEYDYWEAQLKKGGGLLGHAVDPATWRAPEEGSAEFEAVIQKTMVGLGQILQALGNNEWFAEGHNPTYPDFALLAHLEMVRLWRPEVLERLFASGAKDGVDGERLRRYLTSGEKLVVFVPEEKGTLS</sequence>
<name>A0A5C3Q2N0_9AGAR</name>
<proteinExistence type="predicted"/>
<dbReference type="InterPro" id="IPR004045">
    <property type="entry name" value="Glutathione_S-Trfase_N"/>
</dbReference>
<dbReference type="PROSITE" id="PS50404">
    <property type="entry name" value="GST_NTER"/>
    <property type="match status" value="1"/>
</dbReference>
<dbReference type="AlphaFoldDB" id="A0A5C3Q2N0"/>
<dbReference type="Gene3D" id="1.20.1050.10">
    <property type="match status" value="1"/>
</dbReference>
<gene>
    <name evidence="2" type="ORF">BDV98DRAFT_312117</name>
</gene>
<dbReference type="Proteomes" id="UP000305067">
    <property type="component" value="Unassembled WGS sequence"/>
</dbReference>
<dbReference type="OrthoDB" id="4951845at2759"/>
<dbReference type="SUPFAM" id="SSF52833">
    <property type="entry name" value="Thioredoxin-like"/>
    <property type="match status" value="1"/>
</dbReference>
<reference evidence="2 3" key="1">
    <citation type="journal article" date="2019" name="Nat. Ecol. Evol.">
        <title>Megaphylogeny resolves global patterns of mushroom evolution.</title>
        <authorList>
            <person name="Varga T."/>
            <person name="Krizsan K."/>
            <person name="Foldi C."/>
            <person name="Dima B."/>
            <person name="Sanchez-Garcia M."/>
            <person name="Sanchez-Ramirez S."/>
            <person name="Szollosi G.J."/>
            <person name="Szarkandi J.G."/>
            <person name="Papp V."/>
            <person name="Albert L."/>
            <person name="Andreopoulos W."/>
            <person name="Angelini C."/>
            <person name="Antonin V."/>
            <person name="Barry K.W."/>
            <person name="Bougher N.L."/>
            <person name="Buchanan P."/>
            <person name="Buyck B."/>
            <person name="Bense V."/>
            <person name="Catcheside P."/>
            <person name="Chovatia M."/>
            <person name="Cooper J."/>
            <person name="Damon W."/>
            <person name="Desjardin D."/>
            <person name="Finy P."/>
            <person name="Geml J."/>
            <person name="Haridas S."/>
            <person name="Hughes K."/>
            <person name="Justo A."/>
            <person name="Karasinski D."/>
            <person name="Kautmanova I."/>
            <person name="Kiss B."/>
            <person name="Kocsube S."/>
            <person name="Kotiranta H."/>
            <person name="LaButti K.M."/>
            <person name="Lechner B.E."/>
            <person name="Liimatainen K."/>
            <person name="Lipzen A."/>
            <person name="Lukacs Z."/>
            <person name="Mihaltcheva S."/>
            <person name="Morgado L.N."/>
            <person name="Niskanen T."/>
            <person name="Noordeloos M.E."/>
            <person name="Ohm R.A."/>
            <person name="Ortiz-Santana B."/>
            <person name="Ovrebo C."/>
            <person name="Racz N."/>
            <person name="Riley R."/>
            <person name="Savchenko A."/>
            <person name="Shiryaev A."/>
            <person name="Soop K."/>
            <person name="Spirin V."/>
            <person name="Szebenyi C."/>
            <person name="Tomsovsky M."/>
            <person name="Tulloss R.E."/>
            <person name="Uehling J."/>
            <person name="Grigoriev I.V."/>
            <person name="Vagvolgyi C."/>
            <person name="Papp T."/>
            <person name="Martin F.M."/>
            <person name="Miettinen O."/>
            <person name="Hibbett D.S."/>
            <person name="Nagy L.G."/>
        </authorList>
    </citation>
    <scope>NUCLEOTIDE SEQUENCE [LARGE SCALE GENOMIC DNA]</scope>
    <source>
        <strain evidence="2 3">CBS 309.79</strain>
    </source>
</reference>
<keyword evidence="3" id="KW-1185">Reference proteome</keyword>
<accession>A0A5C3Q2N0</accession>
<dbReference type="Pfam" id="PF13409">
    <property type="entry name" value="GST_N_2"/>
    <property type="match status" value="1"/>
</dbReference>
<dbReference type="EMBL" id="ML178862">
    <property type="protein sequence ID" value="TFK96354.1"/>
    <property type="molecule type" value="Genomic_DNA"/>
</dbReference>
<feature type="domain" description="GST N-terminal" evidence="1">
    <location>
        <begin position="36"/>
        <end position="134"/>
    </location>
</feature>
<organism evidence="2 3">
    <name type="scientific">Pterulicium gracile</name>
    <dbReference type="NCBI Taxonomy" id="1884261"/>
    <lineage>
        <taxon>Eukaryota</taxon>
        <taxon>Fungi</taxon>
        <taxon>Dikarya</taxon>
        <taxon>Basidiomycota</taxon>
        <taxon>Agaricomycotina</taxon>
        <taxon>Agaricomycetes</taxon>
        <taxon>Agaricomycetidae</taxon>
        <taxon>Agaricales</taxon>
        <taxon>Pleurotineae</taxon>
        <taxon>Pterulaceae</taxon>
        <taxon>Pterulicium</taxon>
    </lineage>
</organism>
<evidence type="ECO:0000259" key="1">
    <source>
        <dbReference type="PROSITE" id="PS50404"/>
    </source>
</evidence>
<evidence type="ECO:0000313" key="3">
    <source>
        <dbReference type="Proteomes" id="UP000305067"/>
    </source>
</evidence>
<evidence type="ECO:0000313" key="2">
    <source>
        <dbReference type="EMBL" id="TFK96354.1"/>
    </source>
</evidence>
<dbReference type="STRING" id="1884261.A0A5C3Q2N0"/>
<dbReference type="Gene3D" id="3.40.30.10">
    <property type="entry name" value="Glutaredoxin"/>
    <property type="match status" value="1"/>
</dbReference>
<dbReference type="InterPro" id="IPR036249">
    <property type="entry name" value="Thioredoxin-like_sf"/>
</dbReference>